<dbReference type="PhylomeDB" id="T1IR57"/>
<organism evidence="1 2">
    <name type="scientific">Strigamia maritima</name>
    <name type="common">European centipede</name>
    <name type="synonym">Geophilus maritimus</name>
    <dbReference type="NCBI Taxonomy" id="126957"/>
    <lineage>
        <taxon>Eukaryota</taxon>
        <taxon>Metazoa</taxon>
        <taxon>Ecdysozoa</taxon>
        <taxon>Arthropoda</taxon>
        <taxon>Myriapoda</taxon>
        <taxon>Chilopoda</taxon>
        <taxon>Pleurostigmophora</taxon>
        <taxon>Geophilomorpha</taxon>
        <taxon>Linotaeniidae</taxon>
        <taxon>Strigamia</taxon>
    </lineage>
</organism>
<dbReference type="EnsemblMetazoa" id="SMAR003541-RA">
    <property type="protein sequence ID" value="SMAR003541-PA"/>
    <property type="gene ID" value="SMAR003541"/>
</dbReference>
<dbReference type="Proteomes" id="UP000014500">
    <property type="component" value="Unassembled WGS sequence"/>
</dbReference>
<protein>
    <recommendedName>
        <fullName evidence="3">MULE transposase domain-containing protein</fullName>
    </recommendedName>
</protein>
<dbReference type="EMBL" id="JH431332">
    <property type="status" value="NOT_ANNOTATED_CDS"/>
    <property type="molecule type" value="Genomic_DNA"/>
</dbReference>
<accession>T1IR57</accession>
<evidence type="ECO:0000313" key="2">
    <source>
        <dbReference type="Proteomes" id="UP000014500"/>
    </source>
</evidence>
<proteinExistence type="predicted"/>
<dbReference type="OMA" id="MRAAANC"/>
<evidence type="ECO:0008006" key="3">
    <source>
        <dbReference type="Google" id="ProtNLM"/>
    </source>
</evidence>
<evidence type="ECO:0000313" key="1">
    <source>
        <dbReference type="EnsemblMetazoa" id="SMAR003541-PA"/>
    </source>
</evidence>
<dbReference type="AlphaFoldDB" id="T1IR57"/>
<keyword evidence="2" id="KW-1185">Reference proteome</keyword>
<reference evidence="1" key="2">
    <citation type="submission" date="2015-02" db="UniProtKB">
        <authorList>
            <consortium name="EnsemblMetazoa"/>
        </authorList>
    </citation>
    <scope>IDENTIFICATION</scope>
</reference>
<dbReference type="STRING" id="126957.T1IR57"/>
<sequence length="112" mass="13002">MRAAANCRQFQMDGTFKIVPRMFYQLFTIFMERDDHVFPIVFALMTGKTPGLLSAIQRVLPNVRNQRCYFHYCQALWRKVQSLGLVVDYKNLPSVRTVVKKTMALPFLPAEA</sequence>
<name>T1IR57_STRMM</name>
<reference evidence="2" key="1">
    <citation type="submission" date="2011-05" db="EMBL/GenBank/DDBJ databases">
        <authorList>
            <person name="Richards S.R."/>
            <person name="Qu J."/>
            <person name="Jiang H."/>
            <person name="Jhangiani S.N."/>
            <person name="Agravi P."/>
            <person name="Goodspeed R."/>
            <person name="Gross S."/>
            <person name="Mandapat C."/>
            <person name="Jackson L."/>
            <person name="Mathew T."/>
            <person name="Pu L."/>
            <person name="Thornton R."/>
            <person name="Saada N."/>
            <person name="Wilczek-Boney K.B."/>
            <person name="Lee S."/>
            <person name="Kovar C."/>
            <person name="Wu Y."/>
            <person name="Scherer S.E."/>
            <person name="Worley K.C."/>
            <person name="Muzny D.M."/>
            <person name="Gibbs R."/>
        </authorList>
    </citation>
    <scope>NUCLEOTIDE SEQUENCE</scope>
    <source>
        <strain evidence="2">Brora</strain>
    </source>
</reference>
<dbReference type="HOGENOM" id="CLU_2152156_0_0_1"/>